<gene>
    <name evidence="3" type="ORF">QCA50_009710</name>
</gene>
<proteinExistence type="predicted"/>
<feature type="coiled-coil region" evidence="1">
    <location>
        <begin position="355"/>
        <end position="421"/>
    </location>
</feature>
<dbReference type="AlphaFoldDB" id="A0AAW0GDR7"/>
<reference evidence="3 4" key="1">
    <citation type="submission" date="2022-09" db="EMBL/GenBank/DDBJ databases">
        <authorList>
            <person name="Palmer J.M."/>
        </authorList>
    </citation>
    <scope>NUCLEOTIDE SEQUENCE [LARGE SCALE GENOMIC DNA]</scope>
    <source>
        <strain evidence="3 4">DSM 7382</strain>
    </source>
</reference>
<keyword evidence="4" id="KW-1185">Reference proteome</keyword>
<accession>A0AAW0GDR7</accession>
<sequence>MSTQRRINYCSICIDPVTRDKIPLKDHKCPYANLKGKKRVGLADRNDGRQVRPRLVSFTAPEVVPYGLPVVFGAPPLAPAMPQGDPSPYSFPTSSQAVNVSDFSPNDMMFDFSPNDATNNFSDNHGTFDFSTNDATFYCSPNDVMLNYSPDDMSSDGLMNVDTSDGHDSNHVAPSDFAAVIEAIVSSMGQIGDSLHNAPATNVVPRSDSAACFDDDLLWQLVPDEVHIDPLHDKTISAHESDILSQRETLPEPPQCEKGDLPEPQEASSSVDNSDMVAPSMSCVPNKLRKKRSFTYIEDDKLRTRAHSDRVARLMDAIENLDITTGAYIFCFIAWPETMFSKSGKTHVKCSQLMEEALEAENPEYEKNLHKIVAEYEKNRRSTQKSIVTLNAQVYAEKQAKERAEAEVAALRAELNRQTQNGLASV</sequence>
<evidence type="ECO:0000313" key="3">
    <source>
        <dbReference type="EMBL" id="KAK7687205.1"/>
    </source>
</evidence>
<protein>
    <submittedName>
        <fullName evidence="3">Uncharacterized protein</fullName>
    </submittedName>
</protein>
<dbReference type="Proteomes" id="UP001385951">
    <property type="component" value="Unassembled WGS sequence"/>
</dbReference>
<dbReference type="EMBL" id="JASBNA010000014">
    <property type="protein sequence ID" value="KAK7687205.1"/>
    <property type="molecule type" value="Genomic_DNA"/>
</dbReference>
<name>A0AAW0GDR7_9APHY</name>
<evidence type="ECO:0000256" key="2">
    <source>
        <dbReference type="SAM" id="MobiDB-lite"/>
    </source>
</evidence>
<evidence type="ECO:0000313" key="4">
    <source>
        <dbReference type="Proteomes" id="UP001385951"/>
    </source>
</evidence>
<comment type="caution">
    <text evidence="3">The sequence shown here is derived from an EMBL/GenBank/DDBJ whole genome shotgun (WGS) entry which is preliminary data.</text>
</comment>
<organism evidence="3 4">
    <name type="scientific">Cerrena zonata</name>
    <dbReference type="NCBI Taxonomy" id="2478898"/>
    <lineage>
        <taxon>Eukaryota</taxon>
        <taxon>Fungi</taxon>
        <taxon>Dikarya</taxon>
        <taxon>Basidiomycota</taxon>
        <taxon>Agaricomycotina</taxon>
        <taxon>Agaricomycetes</taxon>
        <taxon>Polyporales</taxon>
        <taxon>Cerrenaceae</taxon>
        <taxon>Cerrena</taxon>
    </lineage>
</organism>
<keyword evidence="1" id="KW-0175">Coiled coil</keyword>
<evidence type="ECO:0000256" key="1">
    <source>
        <dbReference type="SAM" id="Coils"/>
    </source>
</evidence>
<feature type="region of interest" description="Disordered" evidence="2">
    <location>
        <begin position="246"/>
        <end position="277"/>
    </location>
</feature>